<evidence type="ECO:0000313" key="3">
    <source>
        <dbReference type="Proteomes" id="UP000251993"/>
    </source>
</evidence>
<dbReference type="Pfam" id="PF20181">
    <property type="entry name" value="DUF6544"/>
    <property type="match status" value="1"/>
</dbReference>
<protein>
    <submittedName>
        <fullName evidence="2">Uncharacterized protein</fullName>
    </submittedName>
</protein>
<dbReference type="EMBL" id="CP030850">
    <property type="protein sequence ID" value="AXE20603.1"/>
    <property type="molecule type" value="Genomic_DNA"/>
</dbReference>
<evidence type="ECO:0000313" key="2">
    <source>
        <dbReference type="EMBL" id="AXE20603.1"/>
    </source>
</evidence>
<dbReference type="OrthoDB" id="9786534at2"/>
<evidence type="ECO:0000256" key="1">
    <source>
        <dbReference type="SAM" id="Phobius"/>
    </source>
</evidence>
<keyword evidence="1" id="KW-1133">Transmembrane helix</keyword>
<proteinExistence type="predicted"/>
<feature type="transmembrane region" description="Helical" evidence="1">
    <location>
        <begin position="74"/>
        <end position="93"/>
    </location>
</feature>
<organism evidence="2 3">
    <name type="scientific">Runella rosea</name>
    <dbReference type="NCBI Taxonomy" id="2259595"/>
    <lineage>
        <taxon>Bacteria</taxon>
        <taxon>Pseudomonadati</taxon>
        <taxon>Bacteroidota</taxon>
        <taxon>Cytophagia</taxon>
        <taxon>Cytophagales</taxon>
        <taxon>Spirosomataceae</taxon>
        <taxon>Runella</taxon>
    </lineage>
</organism>
<dbReference type="AlphaFoldDB" id="A0A344TPN2"/>
<feature type="transmembrane region" description="Helical" evidence="1">
    <location>
        <begin position="48"/>
        <end position="67"/>
    </location>
</feature>
<dbReference type="KEGG" id="run:DR864_24120"/>
<dbReference type="InterPro" id="IPR046674">
    <property type="entry name" value="DUF6544"/>
</dbReference>
<gene>
    <name evidence="2" type="ORF">DR864_24120</name>
</gene>
<name>A0A344TPN2_9BACT</name>
<sequence>MGFVKAFKLAEISQLTQVISKPIGVFWLMVAVLFVLATTLLILQKETWWMAAAPAVILSQALVFTNWQEAKFGTIANVIILGGVVLSFADWSFNTMVKKELQAFGPATLPAPQLVMPERVKTLPSVVQKWLYRSNVVGKEDVHVVNLKQKGEMKTKPDGNWIPFEAEQYNTVIQPGFIWKTRIQIMPLVTILGRDKYENGRGNMLIKVLGLYPIADSKGPATDQGTLLRNLGEICWFPSAALRDYIQWEQLDSLSAKATMSYGEVTASGVFRFNSDGDLVSFEAKRYYDRKEGATLEDWLVTIKGYKEFYGVRIGYQSEVTWKLKTGDYTWLKLEVTDIRYNNPRI</sequence>
<accession>A0A344TPN2</accession>
<reference evidence="2 3" key="1">
    <citation type="submission" date="2018-07" db="EMBL/GenBank/DDBJ databases">
        <title>Genome sequencing of Runella.</title>
        <authorList>
            <person name="Baek M.-G."/>
            <person name="Yi H."/>
        </authorList>
    </citation>
    <scope>NUCLEOTIDE SEQUENCE [LARGE SCALE GENOMIC DNA]</scope>
    <source>
        <strain evidence="2 3">HYN0085</strain>
    </source>
</reference>
<keyword evidence="1" id="KW-0472">Membrane</keyword>
<feature type="transmembrane region" description="Helical" evidence="1">
    <location>
        <begin position="23"/>
        <end position="42"/>
    </location>
</feature>
<keyword evidence="1" id="KW-0812">Transmembrane</keyword>
<keyword evidence="3" id="KW-1185">Reference proteome</keyword>
<dbReference type="Proteomes" id="UP000251993">
    <property type="component" value="Chromosome"/>
</dbReference>